<sequence>MPSRIPALDIISHSPDQTRRLGAQLSRLARPGDVYLLRGPLGSGKTTLVQGIARGLEVEDYVQSPTFVLAMEHAGHLPDETPVRLYHIDLYRLEDPGELATFGLLDYLDDPEGIVVIEWPERVALDVFEQFLLIDLEFVADSKRRLAFYPYGERYQRMVDQLRVEVAGGRRRPAAPRD</sequence>
<dbReference type="PANTHER" id="PTHR33540">
    <property type="entry name" value="TRNA THREONYLCARBAMOYLADENOSINE BIOSYNTHESIS PROTEIN TSAE"/>
    <property type="match status" value="1"/>
</dbReference>
<accession>A0A7C2WRN7</accession>
<organism evidence="11">
    <name type="scientific">Thermorudis sp</name>
    <dbReference type="NCBI Taxonomy" id="1969470"/>
    <lineage>
        <taxon>Bacteria</taxon>
        <taxon>Pseudomonadati</taxon>
        <taxon>Thermomicrobiota</taxon>
        <taxon>Thermomicrobia</taxon>
        <taxon>Thermomicrobia incertae sedis</taxon>
        <taxon>Thermorudis</taxon>
    </lineage>
</organism>
<evidence type="ECO:0000256" key="6">
    <source>
        <dbReference type="ARBA" id="ARBA00022723"/>
    </source>
</evidence>
<evidence type="ECO:0000256" key="5">
    <source>
        <dbReference type="ARBA" id="ARBA00022694"/>
    </source>
</evidence>
<proteinExistence type="inferred from homology"/>
<keyword evidence="5" id="KW-0819">tRNA processing</keyword>
<evidence type="ECO:0000256" key="10">
    <source>
        <dbReference type="ARBA" id="ARBA00032441"/>
    </source>
</evidence>
<comment type="subcellular location">
    <subcellularLocation>
        <location evidence="1">Cytoplasm</location>
    </subcellularLocation>
</comment>
<evidence type="ECO:0000256" key="7">
    <source>
        <dbReference type="ARBA" id="ARBA00022741"/>
    </source>
</evidence>
<reference evidence="11" key="1">
    <citation type="journal article" date="2020" name="mSystems">
        <title>Genome- and Community-Level Interaction Insights into Carbon Utilization and Element Cycling Functions of Hydrothermarchaeota in Hydrothermal Sediment.</title>
        <authorList>
            <person name="Zhou Z."/>
            <person name="Liu Y."/>
            <person name="Xu W."/>
            <person name="Pan J."/>
            <person name="Luo Z.H."/>
            <person name="Li M."/>
        </authorList>
    </citation>
    <scope>NUCLEOTIDE SEQUENCE [LARGE SCALE GENOMIC DNA]</scope>
    <source>
        <strain evidence="11">SpSt-192</strain>
    </source>
</reference>
<dbReference type="InterPro" id="IPR027417">
    <property type="entry name" value="P-loop_NTPase"/>
</dbReference>
<dbReference type="InterPro" id="IPR003442">
    <property type="entry name" value="T6A_TsaE"/>
</dbReference>
<dbReference type="EMBL" id="DSID01000609">
    <property type="protein sequence ID" value="HEX71177.1"/>
    <property type="molecule type" value="Genomic_DNA"/>
</dbReference>
<evidence type="ECO:0000256" key="9">
    <source>
        <dbReference type="ARBA" id="ARBA00022842"/>
    </source>
</evidence>
<dbReference type="GO" id="GO:0046872">
    <property type="term" value="F:metal ion binding"/>
    <property type="evidence" value="ECO:0007669"/>
    <property type="project" value="UniProtKB-KW"/>
</dbReference>
<dbReference type="Pfam" id="PF02367">
    <property type="entry name" value="TsaE"/>
    <property type="match status" value="1"/>
</dbReference>
<dbReference type="GO" id="GO:0016740">
    <property type="term" value="F:transferase activity"/>
    <property type="evidence" value="ECO:0007669"/>
    <property type="project" value="UniProtKB-KW"/>
</dbReference>
<dbReference type="GO" id="GO:0005737">
    <property type="term" value="C:cytoplasm"/>
    <property type="evidence" value="ECO:0007669"/>
    <property type="project" value="UniProtKB-SubCell"/>
</dbReference>
<dbReference type="AlphaFoldDB" id="A0A7C2WRN7"/>
<keyword evidence="11" id="KW-0808">Transferase</keyword>
<comment type="caution">
    <text evidence="11">The sequence shown here is derived from an EMBL/GenBank/DDBJ whole genome shotgun (WGS) entry which is preliminary data.</text>
</comment>
<dbReference type="GO" id="GO:0005524">
    <property type="term" value="F:ATP binding"/>
    <property type="evidence" value="ECO:0007669"/>
    <property type="project" value="UniProtKB-KW"/>
</dbReference>
<gene>
    <name evidence="11" type="primary">tsaE</name>
    <name evidence="11" type="ORF">ENP13_08055</name>
</gene>
<keyword evidence="6" id="KW-0479">Metal-binding</keyword>
<keyword evidence="4" id="KW-0963">Cytoplasm</keyword>
<keyword evidence="7" id="KW-0547">Nucleotide-binding</keyword>
<keyword evidence="9" id="KW-0460">Magnesium</keyword>
<dbReference type="NCBIfam" id="TIGR00150">
    <property type="entry name" value="T6A_YjeE"/>
    <property type="match status" value="1"/>
</dbReference>
<evidence type="ECO:0000256" key="1">
    <source>
        <dbReference type="ARBA" id="ARBA00004496"/>
    </source>
</evidence>
<evidence type="ECO:0000256" key="2">
    <source>
        <dbReference type="ARBA" id="ARBA00007599"/>
    </source>
</evidence>
<evidence type="ECO:0000313" key="11">
    <source>
        <dbReference type="EMBL" id="HEX71177.1"/>
    </source>
</evidence>
<evidence type="ECO:0000256" key="4">
    <source>
        <dbReference type="ARBA" id="ARBA00022490"/>
    </source>
</evidence>
<dbReference type="PANTHER" id="PTHR33540:SF2">
    <property type="entry name" value="TRNA THREONYLCARBAMOYLADENOSINE BIOSYNTHESIS PROTEIN TSAE"/>
    <property type="match status" value="1"/>
</dbReference>
<protein>
    <recommendedName>
        <fullName evidence="3">tRNA threonylcarbamoyladenosine biosynthesis protein TsaE</fullName>
    </recommendedName>
    <alternativeName>
        <fullName evidence="10">t(6)A37 threonylcarbamoyladenosine biosynthesis protein TsaE</fullName>
    </alternativeName>
</protein>
<dbReference type="SUPFAM" id="SSF52540">
    <property type="entry name" value="P-loop containing nucleoside triphosphate hydrolases"/>
    <property type="match status" value="1"/>
</dbReference>
<keyword evidence="8" id="KW-0067">ATP-binding</keyword>
<dbReference type="Gene3D" id="3.40.50.300">
    <property type="entry name" value="P-loop containing nucleotide triphosphate hydrolases"/>
    <property type="match status" value="1"/>
</dbReference>
<evidence type="ECO:0000256" key="8">
    <source>
        <dbReference type="ARBA" id="ARBA00022840"/>
    </source>
</evidence>
<evidence type="ECO:0000256" key="3">
    <source>
        <dbReference type="ARBA" id="ARBA00019010"/>
    </source>
</evidence>
<name>A0A7C2WRN7_9BACT</name>
<comment type="similarity">
    <text evidence="2">Belongs to the TsaE family.</text>
</comment>
<dbReference type="GO" id="GO:0002949">
    <property type="term" value="P:tRNA threonylcarbamoyladenosine modification"/>
    <property type="evidence" value="ECO:0007669"/>
    <property type="project" value="InterPro"/>
</dbReference>